<dbReference type="EMBL" id="UGGQ01000006">
    <property type="protein sequence ID" value="STO17169.1"/>
    <property type="molecule type" value="Genomic_DNA"/>
</dbReference>
<evidence type="ECO:0000256" key="2">
    <source>
        <dbReference type="SAM" id="Phobius"/>
    </source>
</evidence>
<dbReference type="RefSeq" id="WP_004012117.1">
    <property type="nucleotide sequence ID" value="NZ_CAMPNB010000001.1"/>
</dbReference>
<keyword evidence="2" id="KW-1133">Transmembrane helix</keyword>
<protein>
    <submittedName>
        <fullName evidence="3">Uncharacterized conserved protein</fullName>
    </submittedName>
</protein>
<dbReference type="InterPro" id="IPR019277">
    <property type="entry name" value="DUF2304"/>
</dbReference>
<name>A0A2J9KRN5_9ACTO</name>
<keyword evidence="2" id="KW-0472">Membrane</keyword>
<sequence>MFSLSWVVTPAWNLASISHLGIKVVLLVAVVFGLVYVSRLKGARNLAMRRILAALFAVGAALAIIFPNLISAVARFLGVGRGTDLLLYSLVVVVVATWLVQWRYNIAVQARITELTRSLALANPEYPMAPRESDPNHRDPLPPNDSSPNGTGGADS</sequence>
<dbReference type="OrthoDB" id="8904808at2"/>
<keyword evidence="2" id="KW-0812">Transmembrane</keyword>
<feature type="compositionally biased region" description="Basic and acidic residues" evidence="1">
    <location>
        <begin position="131"/>
        <end position="140"/>
    </location>
</feature>
<proteinExistence type="predicted"/>
<feature type="transmembrane region" description="Helical" evidence="2">
    <location>
        <begin position="85"/>
        <end position="102"/>
    </location>
</feature>
<dbReference type="Proteomes" id="UP000255284">
    <property type="component" value="Unassembled WGS sequence"/>
</dbReference>
<accession>A0A2J9KRN5</accession>
<organism evidence="3 4">
    <name type="scientific">Mobiluncus mulieris</name>
    <dbReference type="NCBI Taxonomy" id="2052"/>
    <lineage>
        <taxon>Bacteria</taxon>
        <taxon>Bacillati</taxon>
        <taxon>Actinomycetota</taxon>
        <taxon>Actinomycetes</taxon>
        <taxon>Actinomycetales</taxon>
        <taxon>Actinomycetaceae</taxon>
        <taxon>Mobiluncus</taxon>
    </lineage>
</organism>
<gene>
    <name evidence="3" type="ORF">NCTC11819_01754</name>
</gene>
<dbReference type="GeneID" id="61168197"/>
<feature type="region of interest" description="Disordered" evidence="1">
    <location>
        <begin position="126"/>
        <end position="156"/>
    </location>
</feature>
<evidence type="ECO:0000256" key="1">
    <source>
        <dbReference type="SAM" id="MobiDB-lite"/>
    </source>
</evidence>
<evidence type="ECO:0000313" key="4">
    <source>
        <dbReference type="Proteomes" id="UP000255284"/>
    </source>
</evidence>
<comment type="caution">
    <text evidence="3">The sequence shown here is derived from an EMBL/GenBank/DDBJ whole genome shotgun (WGS) entry which is preliminary data.</text>
</comment>
<reference evidence="3 4" key="1">
    <citation type="submission" date="2018-06" db="EMBL/GenBank/DDBJ databases">
        <authorList>
            <consortium name="Pathogen Informatics"/>
            <person name="Doyle S."/>
        </authorList>
    </citation>
    <scope>NUCLEOTIDE SEQUENCE [LARGE SCALE GENOMIC DNA]</scope>
    <source>
        <strain evidence="3 4">NCTC11819</strain>
    </source>
</reference>
<feature type="transmembrane region" description="Helical" evidence="2">
    <location>
        <begin position="51"/>
        <end position="73"/>
    </location>
</feature>
<dbReference type="Pfam" id="PF10066">
    <property type="entry name" value="DUF2304"/>
    <property type="match status" value="1"/>
</dbReference>
<dbReference type="AlphaFoldDB" id="A0A2J9KRN5"/>
<evidence type="ECO:0000313" key="3">
    <source>
        <dbReference type="EMBL" id="STO17169.1"/>
    </source>
</evidence>
<feature type="transmembrane region" description="Helical" evidence="2">
    <location>
        <begin position="20"/>
        <end position="39"/>
    </location>
</feature>